<evidence type="ECO:0000313" key="6">
    <source>
        <dbReference type="EMBL" id="KAE9348010.1"/>
    </source>
</evidence>
<gene>
    <name evidence="5" type="ORF">PR001_g3819</name>
    <name evidence="4" type="ORF">PR002_g4093</name>
    <name evidence="6" type="ORF">PR003_g6625</name>
</gene>
<evidence type="ECO:0000256" key="1">
    <source>
        <dbReference type="PROSITE-ProRule" id="PRU00047"/>
    </source>
</evidence>
<feature type="compositionally biased region" description="Basic and acidic residues" evidence="2">
    <location>
        <begin position="1"/>
        <end position="14"/>
    </location>
</feature>
<feature type="compositionally biased region" description="Acidic residues" evidence="2">
    <location>
        <begin position="28"/>
        <end position="40"/>
    </location>
</feature>
<keyword evidence="1" id="KW-0863">Zinc-finger</keyword>
<dbReference type="Gene3D" id="4.10.60.10">
    <property type="entry name" value="Zinc finger, CCHC-type"/>
    <property type="match status" value="1"/>
</dbReference>
<dbReference type="OrthoDB" id="3863715at2759"/>
<keyword evidence="8" id="KW-1185">Reference proteome</keyword>
<dbReference type="Proteomes" id="UP000429607">
    <property type="component" value="Unassembled WGS sequence"/>
</dbReference>
<feature type="compositionally biased region" description="Basic and acidic residues" evidence="2">
    <location>
        <begin position="108"/>
        <end position="120"/>
    </location>
</feature>
<feature type="region of interest" description="Disordered" evidence="2">
    <location>
        <begin position="463"/>
        <end position="482"/>
    </location>
</feature>
<feature type="compositionally biased region" description="Basic and acidic residues" evidence="2">
    <location>
        <begin position="90"/>
        <end position="100"/>
    </location>
</feature>
<accession>A0A6A3P6C9</accession>
<evidence type="ECO:0000313" key="4">
    <source>
        <dbReference type="EMBL" id="KAE9042096.1"/>
    </source>
</evidence>
<proteinExistence type="predicted"/>
<evidence type="ECO:0000313" key="7">
    <source>
        <dbReference type="Proteomes" id="UP000429607"/>
    </source>
</evidence>
<dbReference type="GO" id="GO:0003676">
    <property type="term" value="F:nucleic acid binding"/>
    <property type="evidence" value="ECO:0007669"/>
    <property type="project" value="InterPro"/>
</dbReference>
<feature type="region of interest" description="Disordered" evidence="2">
    <location>
        <begin position="63"/>
        <end position="191"/>
    </location>
</feature>
<name>A0A6A3P6C9_9STRA</name>
<keyword evidence="1" id="KW-0479">Metal-binding</keyword>
<evidence type="ECO:0000259" key="3">
    <source>
        <dbReference type="PROSITE" id="PS50158"/>
    </source>
</evidence>
<dbReference type="PROSITE" id="PS50158">
    <property type="entry name" value="ZF_CCHC"/>
    <property type="match status" value="1"/>
</dbReference>
<evidence type="ECO:0000313" key="9">
    <source>
        <dbReference type="Proteomes" id="UP000435112"/>
    </source>
</evidence>
<dbReference type="AlphaFoldDB" id="A0A6A3P6C9"/>
<feature type="compositionally biased region" description="Acidic residues" evidence="2">
    <location>
        <begin position="152"/>
        <end position="163"/>
    </location>
</feature>
<dbReference type="Proteomes" id="UP000435112">
    <property type="component" value="Unassembled WGS sequence"/>
</dbReference>
<comment type="caution">
    <text evidence="5">The sequence shown here is derived from an EMBL/GenBank/DDBJ whole genome shotgun (WGS) entry which is preliminary data.</text>
</comment>
<feature type="compositionally biased region" description="Low complexity" evidence="2">
    <location>
        <begin position="140"/>
        <end position="149"/>
    </location>
</feature>
<dbReference type="InterPro" id="IPR001878">
    <property type="entry name" value="Znf_CCHC"/>
</dbReference>
<organism evidence="5 7">
    <name type="scientific">Phytophthora rubi</name>
    <dbReference type="NCBI Taxonomy" id="129364"/>
    <lineage>
        <taxon>Eukaryota</taxon>
        <taxon>Sar</taxon>
        <taxon>Stramenopiles</taxon>
        <taxon>Oomycota</taxon>
        <taxon>Peronosporomycetes</taxon>
        <taxon>Peronosporales</taxon>
        <taxon>Peronosporaceae</taxon>
        <taxon>Phytophthora</taxon>
    </lineage>
</organism>
<feature type="domain" description="CCHC-type" evidence="3">
    <location>
        <begin position="583"/>
        <end position="598"/>
    </location>
</feature>
<dbReference type="SMART" id="SM00343">
    <property type="entry name" value="ZnF_C2HC"/>
    <property type="match status" value="3"/>
</dbReference>
<dbReference type="Pfam" id="PF00098">
    <property type="entry name" value="zf-CCHC"/>
    <property type="match status" value="1"/>
</dbReference>
<protein>
    <recommendedName>
        <fullName evidence="3">CCHC-type domain-containing protein</fullName>
    </recommendedName>
</protein>
<feature type="region of interest" description="Disordered" evidence="2">
    <location>
        <begin position="531"/>
        <end position="553"/>
    </location>
</feature>
<evidence type="ECO:0000313" key="8">
    <source>
        <dbReference type="Proteomes" id="UP000434957"/>
    </source>
</evidence>
<dbReference type="EMBL" id="QXFU01000155">
    <property type="protein sequence ID" value="KAE9042096.1"/>
    <property type="molecule type" value="Genomic_DNA"/>
</dbReference>
<evidence type="ECO:0000313" key="5">
    <source>
        <dbReference type="EMBL" id="KAE9048408.1"/>
    </source>
</evidence>
<sequence>MDWSRGDRDEEDARAGPYEGEPPAQEEGYQDDSDPGDLEVEERFPDAAQAGRASLVRWERAAEAATRGASVSEVMRELQGDEEETEYGALEEKQTIKEEPPAQVEQVAEVKAEPGVKEEPGVPIRRRQERMRTQPPRQPPRGYTRGPPARAEEEEGEFYDALEEPSSPKRSPSGFIPHYTGPETRRTDRPAFGWSWSAQSESRSAPRYPEWDEQGALVNFRPSPAKMQSYGDSSPKVPMSYGRGPTAAPFIKQMPGQAAPFVSKLPKQAVPPARILPRVTNSGGRQGTPSNEYNLSTMVSHAVKVLPMFYSDTATVEKYRDFWELFEDHTDGFPDRSRLLVFRQKIKGREAERWWNNSRIKSFRTLKVRFHNQFLSRTADELWERLETTKRERGESVEEWGDRVSDLCESLDYPNPQMRYQLFRRGLRNKRMLATLDASPASDIPEACEWLMFKDMHRPIEEDDEFSEGESAKKGKSTSAGSASVEALTLQLKNFMEQQQQWQQQLAQRQWQPPRSPRNRAPVVAAAQDTAPTNDNLGRTRGQPFRGIRLGDDSRTQDGAPVCGRCNFKGHGRATCKRATMSCRRCGVLGHIAVECERPPDSAPRTTPTGGGREPYGACYFCREPGHSVAACPALAALREMIPTNMGNGGTASSPAPRQ</sequence>
<dbReference type="Proteomes" id="UP000434957">
    <property type="component" value="Unassembled WGS sequence"/>
</dbReference>
<keyword evidence="1" id="KW-0862">Zinc</keyword>
<feature type="region of interest" description="Disordered" evidence="2">
    <location>
        <begin position="1"/>
        <end position="51"/>
    </location>
</feature>
<dbReference type="InterPro" id="IPR036875">
    <property type="entry name" value="Znf_CCHC_sf"/>
</dbReference>
<evidence type="ECO:0000256" key="2">
    <source>
        <dbReference type="SAM" id="MobiDB-lite"/>
    </source>
</evidence>
<dbReference type="EMBL" id="QXFT01000298">
    <property type="protein sequence ID" value="KAE9348010.1"/>
    <property type="molecule type" value="Genomic_DNA"/>
</dbReference>
<dbReference type="SUPFAM" id="SSF57756">
    <property type="entry name" value="Retrovirus zinc finger-like domains"/>
    <property type="match status" value="1"/>
</dbReference>
<dbReference type="GO" id="GO:0008270">
    <property type="term" value="F:zinc ion binding"/>
    <property type="evidence" value="ECO:0007669"/>
    <property type="project" value="UniProtKB-KW"/>
</dbReference>
<dbReference type="EMBL" id="QXFV01000147">
    <property type="protein sequence ID" value="KAE9048408.1"/>
    <property type="molecule type" value="Genomic_DNA"/>
</dbReference>
<reference evidence="7 9" key="1">
    <citation type="submission" date="2018-09" db="EMBL/GenBank/DDBJ databases">
        <title>Genomic investigation of the strawberry pathogen Phytophthora fragariae indicates pathogenicity is determined by transcriptional variation in three key races.</title>
        <authorList>
            <person name="Adams T.M."/>
            <person name="Armitage A.D."/>
            <person name="Sobczyk M.K."/>
            <person name="Bates H.J."/>
            <person name="Dunwell J.M."/>
            <person name="Nellist C.F."/>
            <person name="Harrison R.J."/>
        </authorList>
    </citation>
    <scope>NUCLEOTIDE SEQUENCE [LARGE SCALE GENOMIC DNA]</scope>
    <source>
        <strain evidence="5 7">SCRP249</strain>
        <strain evidence="4 9">SCRP324</strain>
        <strain evidence="6 8">SCRP333</strain>
    </source>
</reference>